<accession>A0AAC9YGN8</accession>
<protein>
    <submittedName>
        <fullName evidence="3">Lytic transglycosylase</fullName>
    </submittedName>
</protein>
<proteinExistence type="predicted"/>
<dbReference type="Gene3D" id="1.10.530.10">
    <property type="match status" value="1"/>
</dbReference>
<reference evidence="3" key="1">
    <citation type="submission" date="2017-08" db="EMBL/GenBank/DDBJ databases">
        <title>Genome sequence of Candidatus Hamiltonella defensa from Acyrthosiphon pisum strain MI47.</title>
        <authorList>
            <person name="Patel V.A."/>
            <person name="Chevignon G."/>
            <person name="Russell J.A."/>
            <person name="Oliver K.M."/>
        </authorList>
    </citation>
    <scope>NUCLEOTIDE SEQUENCE</scope>
    <source>
        <strain evidence="3">MI47</strain>
        <plasmid evidence="3">p2_M47_H.defensa</plasmid>
    </source>
</reference>
<dbReference type="RefSeq" id="WP_095034948.1">
    <property type="nucleotide sequence ID" value="NZ_CAWNYN010000003.1"/>
</dbReference>
<organism evidence="3 4">
    <name type="scientific">Candidatus Williamhamiltonella defendens</name>
    <dbReference type="NCBI Taxonomy" id="138072"/>
    <lineage>
        <taxon>Bacteria</taxon>
        <taxon>Pseudomonadati</taxon>
        <taxon>Pseudomonadota</taxon>
        <taxon>Gammaproteobacteria</taxon>
        <taxon>Enterobacterales</taxon>
        <taxon>Enterobacteriaceae</taxon>
        <taxon>aphid secondary symbionts</taxon>
        <taxon>Candidatus Williamhamiltonella</taxon>
    </lineage>
</organism>
<sequence>MKKTGLFFLLLTLSGSAAALCFQAAGLRYQLDPVLLEAMAIQESGLNPRAINHNKNKAGKVLSTDFGLMQINSLHIPALKTLGVIRSKEDLLSNACLNVQIGAWILARHLNICGHHWSCLGSYNAGFANNNQHRRIKYARQVYRRYQQLRSQRQPP</sequence>
<keyword evidence="3" id="KW-0614">Plasmid</keyword>
<feature type="chain" id="PRO_5042060358" evidence="1">
    <location>
        <begin position="20"/>
        <end position="156"/>
    </location>
</feature>
<evidence type="ECO:0000256" key="1">
    <source>
        <dbReference type="SAM" id="SignalP"/>
    </source>
</evidence>
<evidence type="ECO:0000313" key="4">
    <source>
        <dbReference type="Proteomes" id="UP000792865"/>
    </source>
</evidence>
<dbReference type="CDD" id="cd13400">
    <property type="entry name" value="LT_IagB-like"/>
    <property type="match status" value="1"/>
</dbReference>
<gene>
    <name evidence="3" type="ORF">CJJ18_11130</name>
</gene>
<dbReference type="EMBL" id="CP022934">
    <property type="protein sequence ID" value="ASV34542.1"/>
    <property type="molecule type" value="Genomic_DNA"/>
</dbReference>
<name>A0AAC9YGN8_9ENTR</name>
<dbReference type="Proteomes" id="UP000792865">
    <property type="component" value="Plasmid p2_M47_H.defensa"/>
</dbReference>
<dbReference type="InterPro" id="IPR008258">
    <property type="entry name" value="Transglycosylase_SLT_dom_1"/>
</dbReference>
<dbReference type="Pfam" id="PF01464">
    <property type="entry name" value="SLT"/>
    <property type="match status" value="1"/>
</dbReference>
<geneLocation type="plasmid" evidence="3 4">
    <name>p2_M47_H.defensa</name>
</geneLocation>
<dbReference type="SUPFAM" id="SSF53955">
    <property type="entry name" value="Lysozyme-like"/>
    <property type="match status" value="1"/>
</dbReference>
<evidence type="ECO:0000259" key="2">
    <source>
        <dbReference type="Pfam" id="PF01464"/>
    </source>
</evidence>
<evidence type="ECO:0000313" key="3">
    <source>
        <dbReference type="EMBL" id="ASV34542.1"/>
    </source>
</evidence>
<feature type="signal peptide" evidence="1">
    <location>
        <begin position="1"/>
        <end position="19"/>
    </location>
</feature>
<keyword evidence="1" id="KW-0732">Signal</keyword>
<dbReference type="AlphaFoldDB" id="A0AAC9YGN8"/>
<feature type="domain" description="Transglycosylase SLT" evidence="2">
    <location>
        <begin position="21"/>
        <end position="140"/>
    </location>
</feature>
<dbReference type="InterPro" id="IPR023346">
    <property type="entry name" value="Lysozyme-like_dom_sf"/>
</dbReference>